<evidence type="ECO:0000256" key="1">
    <source>
        <dbReference type="SAM" id="MobiDB-lite"/>
    </source>
</evidence>
<feature type="compositionally biased region" description="Acidic residues" evidence="1">
    <location>
        <begin position="26"/>
        <end position="44"/>
    </location>
</feature>
<keyword evidence="2" id="KW-0472">Membrane</keyword>
<keyword evidence="2" id="KW-0812">Transmembrane</keyword>
<keyword evidence="4" id="KW-1185">Reference proteome</keyword>
<protein>
    <submittedName>
        <fullName evidence="3">Uncharacterized protein</fullName>
    </submittedName>
</protein>
<keyword evidence="2" id="KW-1133">Transmembrane helix</keyword>
<gene>
    <name evidence="3" type="ORF">KIM372_04420</name>
</gene>
<feature type="compositionally biased region" description="Polar residues" evidence="1">
    <location>
        <begin position="53"/>
        <end position="73"/>
    </location>
</feature>
<dbReference type="Proteomes" id="UP001321766">
    <property type="component" value="Chromosome"/>
</dbReference>
<organism evidence="3 4">
    <name type="scientific">Bombiscardovia nodaiensis</name>
    <dbReference type="NCBI Taxonomy" id="2932181"/>
    <lineage>
        <taxon>Bacteria</taxon>
        <taxon>Bacillati</taxon>
        <taxon>Actinomycetota</taxon>
        <taxon>Actinomycetes</taxon>
        <taxon>Bifidobacteriales</taxon>
        <taxon>Bifidobacteriaceae</taxon>
        <taxon>Bombiscardovia</taxon>
    </lineage>
</organism>
<sequence>MGKTSSSGGFPWKRDSKQPSYQSPFDQDDQISFDSADDSSLELEPESKPGGASQLSNPTERWSQTNRAETDSCTAPHAPAGKGQEGPSDDSYNSHKSVEDDEGNKEDTEEEYDEGNEPSYAYPGSPITILLERREKAKLTHLLACTIALVLLADVIFALVKVQQPRWLFGTLSTNGIVAFQHHPNLLVFGIYALSLALSTVSFFLAVHITWRSKPHGSTLRSCAVWTRRFCAVSALACAITMGFAGPAFFNQLGQRTLPLLPTNSRVLGSEYKSVEGWLAEGSHERDFKAAFEAPNNRIIASLKADGLSLSVYLSAPDSSYEELEPVLEQVSQRAIREMSAYGISYCQVSVEGNTKDGKPIPDLTVAKDQIMPSNQA</sequence>
<feature type="transmembrane region" description="Helical" evidence="2">
    <location>
        <begin position="230"/>
        <end position="250"/>
    </location>
</feature>
<name>A0ABN6SCJ6_9BIFI</name>
<proteinExistence type="predicted"/>
<feature type="compositionally biased region" description="Acidic residues" evidence="1">
    <location>
        <begin position="99"/>
        <end position="116"/>
    </location>
</feature>
<evidence type="ECO:0000256" key="2">
    <source>
        <dbReference type="SAM" id="Phobius"/>
    </source>
</evidence>
<accession>A0ABN6SCJ6</accession>
<reference evidence="3 4" key="1">
    <citation type="journal article" date="2023" name="Microbiol. Spectr.">
        <title>Symbiosis of Carpenter Bees with Uncharacterized Lactic Acid Bacteria Showing NAD Auxotrophy.</title>
        <authorList>
            <person name="Kawasaki S."/>
            <person name="Ozawa K."/>
            <person name="Mori T."/>
            <person name="Yamamoto A."/>
            <person name="Ito M."/>
            <person name="Ohkuma M."/>
            <person name="Sakamoto M."/>
            <person name="Matsutani M."/>
        </authorList>
    </citation>
    <scope>NUCLEOTIDE SEQUENCE [LARGE SCALE GENOMIC DNA]</scope>
    <source>
        <strain evidence="3 4">Kim37-2</strain>
    </source>
</reference>
<feature type="transmembrane region" description="Helical" evidence="2">
    <location>
        <begin position="139"/>
        <end position="160"/>
    </location>
</feature>
<feature type="transmembrane region" description="Helical" evidence="2">
    <location>
        <begin position="186"/>
        <end position="209"/>
    </location>
</feature>
<dbReference type="EMBL" id="AP026798">
    <property type="protein sequence ID" value="BDR52535.1"/>
    <property type="molecule type" value="Genomic_DNA"/>
</dbReference>
<feature type="region of interest" description="Disordered" evidence="1">
    <location>
        <begin position="1"/>
        <end position="120"/>
    </location>
</feature>
<evidence type="ECO:0000313" key="4">
    <source>
        <dbReference type="Proteomes" id="UP001321766"/>
    </source>
</evidence>
<evidence type="ECO:0000313" key="3">
    <source>
        <dbReference type="EMBL" id="BDR52535.1"/>
    </source>
</evidence>